<reference evidence="2" key="1">
    <citation type="journal article" date="2020" name="Stud. Mycol.">
        <title>101 Dothideomycetes genomes: a test case for predicting lifestyles and emergence of pathogens.</title>
        <authorList>
            <person name="Haridas S."/>
            <person name="Albert R."/>
            <person name="Binder M."/>
            <person name="Bloem J."/>
            <person name="Labutti K."/>
            <person name="Salamov A."/>
            <person name="Andreopoulos B."/>
            <person name="Baker S."/>
            <person name="Barry K."/>
            <person name="Bills G."/>
            <person name="Bluhm B."/>
            <person name="Cannon C."/>
            <person name="Castanera R."/>
            <person name="Culley D."/>
            <person name="Daum C."/>
            <person name="Ezra D."/>
            <person name="Gonzalez J."/>
            <person name="Henrissat B."/>
            <person name="Kuo A."/>
            <person name="Liang C."/>
            <person name="Lipzen A."/>
            <person name="Lutzoni F."/>
            <person name="Magnuson J."/>
            <person name="Mondo S."/>
            <person name="Nolan M."/>
            <person name="Ohm R."/>
            <person name="Pangilinan J."/>
            <person name="Park H.-J."/>
            <person name="Ramirez L."/>
            <person name="Alfaro M."/>
            <person name="Sun H."/>
            <person name="Tritt A."/>
            <person name="Yoshinaga Y."/>
            <person name="Zwiers L.-H."/>
            <person name="Turgeon B."/>
            <person name="Goodwin S."/>
            <person name="Spatafora J."/>
            <person name="Crous P."/>
            <person name="Grigoriev I."/>
        </authorList>
    </citation>
    <scope>NUCLEOTIDE SEQUENCE</scope>
    <source>
        <strain evidence="2">CBS 123094</strain>
    </source>
</reference>
<evidence type="ECO:0008006" key="4">
    <source>
        <dbReference type="Google" id="ProtNLM"/>
    </source>
</evidence>
<evidence type="ECO:0000313" key="2">
    <source>
        <dbReference type="EMBL" id="KAF1993413.1"/>
    </source>
</evidence>
<sequence>MAAPALPPYPLYNRAYNLYRLSPLHHGPTPLLSERALRTHTKRLRDQLKGDNVRGVEVDYARPQDAIATLGPLEDCEWELLGDDYAWIEKQRFIVDPEASHATEAPSADQTRGVQVTLHYERSTYTALLLRDPETTASPEDFTSLPLLMIKMPAPIREIFLTYLRTTFDAHVAPLKLPPQFLTSTLETYFRHITAPTSKQSIRELIGQLNIQLSFPTITNLLKQIDIKIMADDVPGFVTRGKQLVHGIGKDAPFTAALAVYLKHHLALDLSHPKVLISKIDCSAFLLHNERIRIEAPVISEDTTIDPDSSDPDASAHELAVEDLYAALVKEAGGTGKFLSEVNVQAATPSSVGSARRGRRKRGVSLTAATGAIAGPKKAKGRGKENGTRRGAQEVESDVSMADA</sequence>
<dbReference type="Proteomes" id="UP000799779">
    <property type="component" value="Unassembled WGS sequence"/>
</dbReference>
<feature type="compositionally biased region" description="Basic and acidic residues" evidence="1">
    <location>
        <begin position="382"/>
        <end position="393"/>
    </location>
</feature>
<feature type="region of interest" description="Disordered" evidence="1">
    <location>
        <begin position="349"/>
        <end position="404"/>
    </location>
</feature>
<proteinExistence type="predicted"/>
<protein>
    <recommendedName>
        <fullName evidence="4">Kinetochore complex Sim4 subunit Fta1-domain-containing protein</fullName>
    </recommendedName>
</protein>
<accession>A0A6A5VV59</accession>
<evidence type="ECO:0000313" key="3">
    <source>
        <dbReference type="Proteomes" id="UP000799779"/>
    </source>
</evidence>
<organism evidence="2 3">
    <name type="scientific">Amniculicola lignicola CBS 123094</name>
    <dbReference type="NCBI Taxonomy" id="1392246"/>
    <lineage>
        <taxon>Eukaryota</taxon>
        <taxon>Fungi</taxon>
        <taxon>Dikarya</taxon>
        <taxon>Ascomycota</taxon>
        <taxon>Pezizomycotina</taxon>
        <taxon>Dothideomycetes</taxon>
        <taxon>Pleosporomycetidae</taxon>
        <taxon>Pleosporales</taxon>
        <taxon>Amniculicolaceae</taxon>
        <taxon>Amniculicola</taxon>
    </lineage>
</organism>
<name>A0A6A5VV59_9PLEO</name>
<dbReference type="Pfam" id="PF13092">
    <property type="entry name" value="CENP-L"/>
    <property type="match status" value="1"/>
</dbReference>
<dbReference type="OrthoDB" id="8864979at2759"/>
<dbReference type="EMBL" id="ML977705">
    <property type="protein sequence ID" value="KAF1993413.1"/>
    <property type="molecule type" value="Genomic_DNA"/>
</dbReference>
<evidence type="ECO:0000256" key="1">
    <source>
        <dbReference type="SAM" id="MobiDB-lite"/>
    </source>
</evidence>
<dbReference type="AlphaFoldDB" id="A0A6A5VV59"/>
<keyword evidence="3" id="KW-1185">Reference proteome</keyword>
<gene>
    <name evidence="2" type="ORF">P154DRAFT_74415</name>
</gene>
<dbReference type="InterPro" id="IPR025204">
    <property type="entry name" value="CENP-L"/>
</dbReference>